<dbReference type="GO" id="GO:0005737">
    <property type="term" value="C:cytoplasm"/>
    <property type="evidence" value="ECO:0007669"/>
    <property type="project" value="UniProtKB-SubCell"/>
</dbReference>
<sequence length="246" mass="28579">MDNYKIRLEVFEGPLDLLLHLIEKNQLDIYDIPITLVTEQYLNYLRTMQEFSIDVASEFLLMAATLLQIKSRLLLPRPPKPEVEEDELIDPRQELVERLIEYRKYKEVARFLEEVRSVRERYFSREPQSLDLEIPPPVGLSLDDLILAFAKVWESDAEEFALVAHDEISVQDKISDILTLLSQGQGKLEFFQTIIRSRSRNEVVTAFIALLELVRTKRVVVSQENRFGPIYLKLRDGDCSNVLPAS</sequence>
<dbReference type="HAMAP" id="MF_01805">
    <property type="entry name" value="ScpA"/>
    <property type="match status" value="1"/>
</dbReference>
<protein>
    <recommendedName>
        <fullName evidence="2 3">Segregation and condensation protein A</fullName>
    </recommendedName>
</protein>
<keyword evidence="3" id="KW-0963">Cytoplasm</keyword>
<dbReference type="EMBL" id="LSGP01000013">
    <property type="protein sequence ID" value="KYZ77483.1"/>
    <property type="molecule type" value="Genomic_DNA"/>
</dbReference>
<keyword evidence="3" id="KW-0131">Cell cycle</keyword>
<gene>
    <name evidence="3" type="primary">scpA</name>
    <name evidence="4" type="ORF">AXX12_05075</name>
</gene>
<keyword evidence="1 3" id="KW-0159">Chromosome partition</keyword>
<keyword evidence="3" id="KW-0132">Cell division</keyword>
<dbReference type="GO" id="GO:0007059">
    <property type="term" value="P:chromosome segregation"/>
    <property type="evidence" value="ECO:0007669"/>
    <property type="project" value="UniProtKB-UniRule"/>
</dbReference>
<dbReference type="PANTHER" id="PTHR33969">
    <property type="entry name" value="SEGREGATION AND CONDENSATION PROTEIN A"/>
    <property type="match status" value="1"/>
</dbReference>
<comment type="caution">
    <text evidence="4">The sequence shown here is derived from an EMBL/GenBank/DDBJ whole genome shotgun (WGS) entry which is preliminary data.</text>
</comment>
<evidence type="ECO:0000313" key="4">
    <source>
        <dbReference type="EMBL" id="KYZ77483.1"/>
    </source>
</evidence>
<dbReference type="PANTHER" id="PTHR33969:SF2">
    <property type="entry name" value="SEGREGATION AND CONDENSATION PROTEIN A"/>
    <property type="match status" value="1"/>
</dbReference>
<evidence type="ECO:0000256" key="3">
    <source>
        <dbReference type="HAMAP-Rule" id="MF_01805"/>
    </source>
</evidence>
<dbReference type="Pfam" id="PF02616">
    <property type="entry name" value="SMC_ScpA"/>
    <property type="match status" value="1"/>
</dbReference>
<comment type="subunit">
    <text evidence="3">Component of a cohesin-like complex composed of ScpA, ScpB and the Smc homodimer, in which ScpA and ScpB bind to the head domain of Smc. The presence of the three proteins is required for the association of the complex with DNA.</text>
</comment>
<dbReference type="RefSeq" id="WP_066239916.1">
    <property type="nucleotide sequence ID" value="NZ_LSGP01000013.1"/>
</dbReference>
<dbReference type="InterPro" id="IPR003768">
    <property type="entry name" value="ScpA"/>
</dbReference>
<comment type="function">
    <text evidence="3">Participates in chromosomal partition during cell division. May act via the formation of a condensin-like complex containing Smc and ScpB that pull DNA away from mid-cell into both cell halves.</text>
</comment>
<dbReference type="GO" id="GO:0006260">
    <property type="term" value="P:DNA replication"/>
    <property type="evidence" value="ECO:0007669"/>
    <property type="project" value="UniProtKB-UniRule"/>
</dbReference>
<name>A0A154BTY8_ANASB</name>
<organism evidence="4 5">
    <name type="scientific">Anaerosporomusa subterranea</name>
    <dbReference type="NCBI Taxonomy" id="1794912"/>
    <lineage>
        <taxon>Bacteria</taxon>
        <taxon>Bacillati</taxon>
        <taxon>Bacillota</taxon>
        <taxon>Negativicutes</taxon>
        <taxon>Acetonemataceae</taxon>
        <taxon>Anaerosporomusa</taxon>
    </lineage>
</organism>
<evidence type="ECO:0000256" key="2">
    <source>
        <dbReference type="ARBA" id="ARBA00044777"/>
    </source>
</evidence>
<evidence type="ECO:0000313" key="5">
    <source>
        <dbReference type="Proteomes" id="UP000076268"/>
    </source>
</evidence>
<comment type="similarity">
    <text evidence="3">Belongs to the ScpA family.</text>
</comment>
<dbReference type="OrthoDB" id="9811016at2"/>
<dbReference type="InterPro" id="IPR023093">
    <property type="entry name" value="ScpA-like_C"/>
</dbReference>
<dbReference type="Gene3D" id="1.10.10.580">
    <property type="entry name" value="Structural maintenance of chromosome 1. Chain E"/>
    <property type="match status" value="1"/>
</dbReference>
<keyword evidence="5" id="KW-1185">Reference proteome</keyword>
<proteinExistence type="inferred from homology"/>
<dbReference type="STRING" id="1794912.AXX12_05075"/>
<evidence type="ECO:0000256" key="1">
    <source>
        <dbReference type="ARBA" id="ARBA00022829"/>
    </source>
</evidence>
<reference evidence="4 5" key="1">
    <citation type="submission" date="2016-02" db="EMBL/GenBank/DDBJ databases">
        <title>Anaerosporomusa subterraneum gen. nov., sp. nov., a spore-forming obligate anaerobe isolated from saprolite.</title>
        <authorList>
            <person name="Choi J.K."/>
            <person name="Shah M."/>
            <person name="Yee N."/>
        </authorList>
    </citation>
    <scope>NUCLEOTIDE SEQUENCE [LARGE SCALE GENOMIC DNA]</scope>
    <source>
        <strain evidence="4 5">RU4</strain>
    </source>
</reference>
<dbReference type="AlphaFoldDB" id="A0A154BTY8"/>
<dbReference type="GO" id="GO:0051301">
    <property type="term" value="P:cell division"/>
    <property type="evidence" value="ECO:0007669"/>
    <property type="project" value="UniProtKB-KW"/>
</dbReference>
<accession>A0A154BTY8</accession>
<comment type="subcellular location">
    <subcellularLocation>
        <location evidence="3">Cytoplasm</location>
    </subcellularLocation>
    <text evidence="3">Associated with two foci at the outer edges of the nucleoid region in young cells, and at four foci within both cell halves in older cells.</text>
</comment>
<dbReference type="Gene3D" id="6.10.250.2410">
    <property type="match status" value="1"/>
</dbReference>
<dbReference type="Proteomes" id="UP000076268">
    <property type="component" value="Unassembled WGS sequence"/>
</dbReference>